<keyword evidence="1" id="KW-1133">Transmembrane helix</keyword>
<evidence type="ECO:0000256" key="2">
    <source>
        <dbReference type="SAM" id="SignalP"/>
    </source>
</evidence>
<feature type="transmembrane region" description="Helical" evidence="1">
    <location>
        <begin position="284"/>
        <end position="307"/>
    </location>
</feature>
<proteinExistence type="predicted"/>
<gene>
    <name evidence="3" type="ORF">OM076_02650</name>
</gene>
<evidence type="ECO:0000313" key="3">
    <source>
        <dbReference type="EMBL" id="MDA0159152.1"/>
    </source>
</evidence>
<protein>
    <submittedName>
        <fullName evidence="3">DUF916 domain-containing protein</fullName>
    </submittedName>
</protein>
<reference evidence="3" key="1">
    <citation type="submission" date="2022-10" db="EMBL/GenBank/DDBJ databases">
        <title>The WGS of Solirubrobacter ginsenosidimutans DSM 21036.</title>
        <authorList>
            <person name="Jiang Z."/>
        </authorList>
    </citation>
    <scope>NUCLEOTIDE SEQUENCE</scope>
    <source>
        <strain evidence="3">DSM 21036</strain>
    </source>
</reference>
<dbReference type="Proteomes" id="UP001149140">
    <property type="component" value="Unassembled WGS sequence"/>
</dbReference>
<dbReference type="AlphaFoldDB" id="A0A9X3RZP2"/>
<accession>A0A9X3RZP2</accession>
<comment type="caution">
    <text evidence="3">The sequence shown here is derived from an EMBL/GenBank/DDBJ whole genome shotgun (WGS) entry which is preliminary data.</text>
</comment>
<keyword evidence="1" id="KW-0472">Membrane</keyword>
<organism evidence="3 4">
    <name type="scientific">Solirubrobacter ginsenosidimutans</name>
    <dbReference type="NCBI Taxonomy" id="490573"/>
    <lineage>
        <taxon>Bacteria</taxon>
        <taxon>Bacillati</taxon>
        <taxon>Actinomycetota</taxon>
        <taxon>Thermoleophilia</taxon>
        <taxon>Solirubrobacterales</taxon>
        <taxon>Solirubrobacteraceae</taxon>
        <taxon>Solirubrobacter</taxon>
    </lineage>
</organism>
<sequence length="318" mass="32623">MTLPPISPRVRPAVLLLLATLGLVGCFARPAAAAEWTVKTAANQFGDGRQDFRYTVNPGGTVEDGIVVENPGTTPLHLALYGADAFTTAAGKLDLRAADAKATGVGVWAQPSQADVTVPANGSVEVPFAITLPKDAKPGDYVGGIVTADADQRVPIQIRLRVGGALKPSLAVEGVRVDYSGSANPLAKGDATVTYAIHNTGNTILTAQQAVKVSGPFGRWAVRAPKVADTPTLLPGETWKASASLDDVAPALRLTASVTLVPLLTDAAGSTAPLAAIKASGHAWIVPWALLVAILVLLGLVVAALAYRRAGASRARVA</sequence>
<keyword evidence="4" id="KW-1185">Reference proteome</keyword>
<evidence type="ECO:0000256" key="1">
    <source>
        <dbReference type="SAM" id="Phobius"/>
    </source>
</evidence>
<dbReference type="EMBL" id="JAPDOD010000002">
    <property type="protein sequence ID" value="MDA0159152.1"/>
    <property type="molecule type" value="Genomic_DNA"/>
</dbReference>
<feature type="chain" id="PRO_5040735765" evidence="2">
    <location>
        <begin position="34"/>
        <end position="318"/>
    </location>
</feature>
<keyword evidence="1" id="KW-0812">Transmembrane</keyword>
<feature type="signal peptide" evidence="2">
    <location>
        <begin position="1"/>
        <end position="33"/>
    </location>
</feature>
<evidence type="ECO:0000313" key="4">
    <source>
        <dbReference type="Proteomes" id="UP001149140"/>
    </source>
</evidence>
<keyword evidence="2" id="KW-0732">Signal</keyword>
<name>A0A9X3RZP2_9ACTN</name>